<organism evidence="1 2">
    <name type="scientific">Cordylochernes scorpioides</name>
    <dbReference type="NCBI Taxonomy" id="51811"/>
    <lineage>
        <taxon>Eukaryota</taxon>
        <taxon>Metazoa</taxon>
        <taxon>Ecdysozoa</taxon>
        <taxon>Arthropoda</taxon>
        <taxon>Chelicerata</taxon>
        <taxon>Arachnida</taxon>
        <taxon>Pseudoscorpiones</taxon>
        <taxon>Cheliferoidea</taxon>
        <taxon>Chernetidae</taxon>
        <taxon>Cordylochernes</taxon>
    </lineage>
</organism>
<evidence type="ECO:0008006" key="3">
    <source>
        <dbReference type="Google" id="ProtNLM"/>
    </source>
</evidence>
<accession>A0ABY6LVW6</accession>
<name>A0ABY6LVW6_9ARAC</name>
<evidence type="ECO:0000313" key="1">
    <source>
        <dbReference type="EMBL" id="UYV84481.1"/>
    </source>
</evidence>
<dbReference type="Proteomes" id="UP001235939">
    <property type="component" value="Chromosome X"/>
</dbReference>
<proteinExistence type="predicted"/>
<sequence length="102" mass="11722">MKHYGHKGWIFSNHPAIRKLKKKGIKIDDVGRGHPEIEVLIGANYWGKIMLDRKEQLECGLTTLETMFGWILIGECLAQKKDPENNVAMTVLSMENLDMRQL</sequence>
<evidence type="ECO:0000313" key="2">
    <source>
        <dbReference type="Proteomes" id="UP001235939"/>
    </source>
</evidence>
<keyword evidence="2" id="KW-1185">Reference proteome</keyword>
<gene>
    <name evidence="1" type="ORF">LAZ67_X002350</name>
</gene>
<dbReference type="EMBL" id="CP092886">
    <property type="protein sequence ID" value="UYV84481.1"/>
    <property type="molecule type" value="Genomic_DNA"/>
</dbReference>
<reference evidence="1 2" key="1">
    <citation type="submission" date="2022-03" db="EMBL/GenBank/DDBJ databases">
        <title>A chromosomal length assembly of Cordylochernes scorpioides.</title>
        <authorList>
            <person name="Zeh D."/>
            <person name="Zeh J."/>
        </authorList>
    </citation>
    <scope>NUCLEOTIDE SEQUENCE [LARGE SCALE GENOMIC DNA]</scope>
    <source>
        <strain evidence="1">IN4F17</strain>
        <tissue evidence="1">Whole Body</tissue>
    </source>
</reference>
<protein>
    <recommendedName>
        <fullName evidence="3">Peptidase aspartic putative domain-containing protein</fullName>
    </recommendedName>
</protein>